<dbReference type="PROSITE" id="PS50297">
    <property type="entry name" value="ANK_REP_REGION"/>
    <property type="match status" value="4"/>
</dbReference>
<feature type="repeat" description="ANK" evidence="2">
    <location>
        <begin position="547"/>
        <end position="579"/>
    </location>
</feature>
<dbReference type="AlphaFoldDB" id="A0A6A6QUA8"/>
<feature type="repeat" description="ANK" evidence="2">
    <location>
        <begin position="514"/>
        <end position="546"/>
    </location>
</feature>
<gene>
    <name evidence="5" type="ORF">BU16DRAFT_422100</name>
</gene>
<evidence type="ECO:0000256" key="1">
    <source>
        <dbReference type="ARBA" id="ARBA00022737"/>
    </source>
</evidence>
<keyword evidence="1" id="KW-0677">Repeat</keyword>
<evidence type="ECO:0000313" key="6">
    <source>
        <dbReference type="Proteomes" id="UP000799750"/>
    </source>
</evidence>
<dbReference type="OrthoDB" id="5418336at2759"/>
<name>A0A6A6QUA8_9PEZI</name>
<feature type="domain" description="Nephrocystin 3-like N-terminal" evidence="4">
    <location>
        <begin position="11"/>
        <end position="168"/>
    </location>
</feature>
<feature type="repeat" description="ANK" evidence="2">
    <location>
        <begin position="710"/>
        <end position="742"/>
    </location>
</feature>
<feature type="non-terminal residue" evidence="5">
    <location>
        <position position="1"/>
    </location>
</feature>
<dbReference type="SUPFAM" id="SSF52540">
    <property type="entry name" value="P-loop containing nucleoside triphosphate hydrolases"/>
    <property type="match status" value="1"/>
</dbReference>
<feature type="repeat" description="ANK" evidence="2">
    <location>
        <begin position="612"/>
        <end position="644"/>
    </location>
</feature>
<accession>A0A6A6QUA8</accession>
<organism evidence="5 6">
    <name type="scientific">Lophium mytilinum</name>
    <dbReference type="NCBI Taxonomy" id="390894"/>
    <lineage>
        <taxon>Eukaryota</taxon>
        <taxon>Fungi</taxon>
        <taxon>Dikarya</taxon>
        <taxon>Ascomycota</taxon>
        <taxon>Pezizomycotina</taxon>
        <taxon>Dothideomycetes</taxon>
        <taxon>Pleosporomycetidae</taxon>
        <taxon>Mytilinidiales</taxon>
        <taxon>Mytilinidiaceae</taxon>
        <taxon>Lophium</taxon>
    </lineage>
</organism>
<dbReference type="InterPro" id="IPR056884">
    <property type="entry name" value="NPHP3-like_N"/>
</dbReference>
<dbReference type="Proteomes" id="UP000799750">
    <property type="component" value="Unassembled WGS sequence"/>
</dbReference>
<reference evidence="5" key="1">
    <citation type="journal article" date="2020" name="Stud. Mycol.">
        <title>101 Dothideomycetes genomes: a test case for predicting lifestyles and emergence of pathogens.</title>
        <authorList>
            <person name="Haridas S."/>
            <person name="Albert R."/>
            <person name="Binder M."/>
            <person name="Bloem J."/>
            <person name="Labutti K."/>
            <person name="Salamov A."/>
            <person name="Andreopoulos B."/>
            <person name="Baker S."/>
            <person name="Barry K."/>
            <person name="Bills G."/>
            <person name="Bluhm B."/>
            <person name="Cannon C."/>
            <person name="Castanera R."/>
            <person name="Culley D."/>
            <person name="Daum C."/>
            <person name="Ezra D."/>
            <person name="Gonzalez J."/>
            <person name="Henrissat B."/>
            <person name="Kuo A."/>
            <person name="Liang C."/>
            <person name="Lipzen A."/>
            <person name="Lutzoni F."/>
            <person name="Magnuson J."/>
            <person name="Mondo S."/>
            <person name="Nolan M."/>
            <person name="Ohm R."/>
            <person name="Pangilinan J."/>
            <person name="Park H.-J."/>
            <person name="Ramirez L."/>
            <person name="Alfaro M."/>
            <person name="Sun H."/>
            <person name="Tritt A."/>
            <person name="Yoshinaga Y."/>
            <person name="Zwiers L.-H."/>
            <person name="Turgeon B."/>
            <person name="Goodwin S."/>
            <person name="Spatafora J."/>
            <person name="Crous P."/>
            <person name="Grigoriev I."/>
        </authorList>
    </citation>
    <scope>NUCLEOTIDE SEQUENCE</scope>
    <source>
        <strain evidence="5">CBS 269.34</strain>
    </source>
</reference>
<dbReference type="Pfam" id="PF12796">
    <property type="entry name" value="Ank_2"/>
    <property type="match status" value="2"/>
</dbReference>
<evidence type="ECO:0000259" key="4">
    <source>
        <dbReference type="Pfam" id="PF24883"/>
    </source>
</evidence>
<keyword evidence="6" id="KW-1185">Reference proteome</keyword>
<keyword evidence="2" id="KW-0040">ANK repeat</keyword>
<dbReference type="EMBL" id="MU004190">
    <property type="protein sequence ID" value="KAF2494497.1"/>
    <property type="molecule type" value="Genomic_DNA"/>
</dbReference>
<dbReference type="InterPro" id="IPR027417">
    <property type="entry name" value="P-loop_NTPase"/>
</dbReference>
<evidence type="ECO:0000313" key="5">
    <source>
        <dbReference type="EMBL" id="KAF2494497.1"/>
    </source>
</evidence>
<feature type="non-terminal residue" evidence="5">
    <location>
        <position position="751"/>
    </location>
</feature>
<dbReference type="Gene3D" id="1.25.40.20">
    <property type="entry name" value="Ankyrin repeat-containing domain"/>
    <property type="match status" value="2"/>
</dbReference>
<protein>
    <submittedName>
        <fullName evidence="5">Ankyrin</fullName>
    </submittedName>
</protein>
<dbReference type="Pfam" id="PF24883">
    <property type="entry name" value="NPHP3_N"/>
    <property type="match status" value="1"/>
</dbReference>
<feature type="region of interest" description="Disordered" evidence="3">
    <location>
        <begin position="171"/>
        <end position="190"/>
    </location>
</feature>
<dbReference type="SMART" id="SM00248">
    <property type="entry name" value="ANK"/>
    <property type="match status" value="5"/>
</dbReference>
<proteinExistence type="predicted"/>
<evidence type="ECO:0000256" key="2">
    <source>
        <dbReference type="PROSITE-ProRule" id="PRU00023"/>
    </source>
</evidence>
<dbReference type="PROSITE" id="PS50088">
    <property type="entry name" value="ANK_REPEAT"/>
    <property type="match status" value="4"/>
</dbReference>
<dbReference type="InterPro" id="IPR002110">
    <property type="entry name" value="Ankyrin_rpt"/>
</dbReference>
<dbReference type="SUPFAM" id="SSF48403">
    <property type="entry name" value="Ankyrin repeat"/>
    <property type="match status" value="1"/>
</dbReference>
<dbReference type="PANTHER" id="PTHR10039:SF14">
    <property type="entry name" value="NACHT DOMAIN-CONTAINING PROTEIN"/>
    <property type="match status" value="1"/>
</dbReference>
<dbReference type="Gene3D" id="3.40.50.300">
    <property type="entry name" value="P-loop containing nucleotide triphosphate hydrolases"/>
    <property type="match status" value="1"/>
</dbReference>
<dbReference type="Pfam" id="PF00023">
    <property type="entry name" value="Ank"/>
    <property type="match status" value="1"/>
</dbReference>
<dbReference type="InterPro" id="IPR036770">
    <property type="entry name" value="Ankyrin_rpt-contain_sf"/>
</dbReference>
<dbReference type="PANTHER" id="PTHR10039">
    <property type="entry name" value="AMELOGENIN"/>
    <property type="match status" value="1"/>
</dbReference>
<evidence type="ECO:0000256" key="3">
    <source>
        <dbReference type="SAM" id="MobiDB-lite"/>
    </source>
</evidence>
<sequence length="751" mass="85150">LETRKGSRTQGTCKWILENGSYTTWKNDPEPGILWVSGSPGRGKTMLAIHTTKVLHKQEEYVLYFFCDSSREVTGNMILRSLIYQMLELDTSLFEHIQKIYRIRKQELLSDSGFELLWSVFTRMVQRPRSAEYQTKTLAPVYCILDGLDECNEASLDSFLKNLTRLYPNEYDEASSPSSSDSSDPPPPTRLKVIVSSRETKPECIGSYLSRFRRIRLDRDCKNGIKEDVARYIEANVRRIANSKENRWPDELREFATDELIEKSEGRYLWCAFVLDELEHRKHIEVEKTISEFPRGLENAYARILLRIDPQHHELVSKILCWVLGTRRSLSLREIGMMTNVSPARGQSEEAAVVEQLSYCNHLVQASRRRVFICHQTVRDYLLGRTDWDSRPTAFHFAADEINSTIWKTCCNVVVSGLSVLRRYHEERPQDEKFSGDKSRFLFFSYAIKFWATHATTQSIGSASDNENGGTLHNEDGSVSEDEKRGFYLSAPSLPKMWEFRFDTSSKKNQERNYGRSLLSIAAIRGHYDVVKFLLDAGAFIDSLDHYKHTPLHAACYSGYERVAELLLERGVSLQPALSGVNAIHPAVCSGSQSLVRLLYSREPVLNVSDKRGNHPLHIAASRWDQPMIGLLLELGADLPARNDLGQTLLHSAMLGYGSPGGPQVIRVLDRPGSRELEGLLLGLSPNRVLPCLVEWLIDNGLDVNAMDDHGNNPLHYAAALARDDVVSVLLQRNADVDALNKNGESPLWKA</sequence>